<organism evidence="10 11">
    <name type="scientific">Paenibacillus enshidis</name>
    <dbReference type="NCBI Taxonomy" id="1458439"/>
    <lineage>
        <taxon>Bacteria</taxon>
        <taxon>Bacillati</taxon>
        <taxon>Bacillota</taxon>
        <taxon>Bacilli</taxon>
        <taxon>Bacillales</taxon>
        <taxon>Paenibacillaceae</taxon>
        <taxon>Paenibacillus</taxon>
    </lineage>
</organism>
<evidence type="ECO:0000256" key="8">
    <source>
        <dbReference type="HAMAP-Rule" id="MF_01645"/>
    </source>
</evidence>
<dbReference type="Gene3D" id="2.30.40.10">
    <property type="entry name" value="Urease, subunit C, domain 1"/>
    <property type="match status" value="1"/>
</dbReference>
<dbReference type="InterPro" id="IPR017593">
    <property type="entry name" value="Allantoinase"/>
</dbReference>
<dbReference type="PROSITE" id="PS00482">
    <property type="entry name" value="DIHYDROOROTASE_1"/>
    <property type="match status" value="1"/>
</dbReference>
<reference evidence="10 11" key="1">
    <citation type="submission" date="2024-09" db="EMBL/GenBank/DDBJ databases">
        <title>Paenibacillus zeirhizospherea sp. nov., isolated from surface of the maize (Zea mays) roots in a horticulture field, Hungary.</title>
        <authorList>
            <person name="Marton D."/>
            <person name="Farkas M."/>
            <person name="Bedics A."/>
            <person name="Toth E."/>
            <person name="Tancsics A."/>
            <person name="Boka K."/>
            <person name="Maroti G."/>
            <person name="Kriszt B."/>
            <person name="Cserhati M."/>
        </authorList>
    </citation>
    <scope>NUCLEOTIDE SEQUENCE [LARGE SCALE GENOMIC DNA]</scope>
    <source>
        <strain evidence="10 11">KCTC 33519</strain>
    </source>
</reference>
<keyword evidence="11" id="KW-1185">Reference proteome</keyword>
<dbReference type="Proteomes" id="UP001580346">
    <property type="component" value="Unassembled WGS sequence"/>
</dbReference>
<protein>
    <recommendedName>
        <fullName evidence="8">Allantoinase</fullName>
        <ecNumber evidence="8">3.5.2.5</ecNumber>
    </recommendedName>
    <alternativeName>
        <fullName evidence="8">Allantoin-utilizing enzyme</fullName>
    </alternativeName>
</protein>
<dbReference type="RefSeq" id="WP_375352951.1">
    <property type="nucleotide sequence ID" value="NZ_JBHHMI010000001.1"/>
</dbReference>
<dbReference type="InterPro" id="IPR002195">
    <property type="entry name" value="Dihydroorotase_CS"/>
</dbReference>
<comment type="subunit">
    <text evidence="3 8">Homotetramer.</text>
</comment>
<dbReference type="HAMAP" id="MF_01645">
    <property type="entry name" value="Hydantoinase"/>
    <property type="match status" value="1"/>
</dbReference>
<comment type="function">
    <text evidence="8">Catalyzes the conversion of allantoin (5-ureidohydantoin) to allantoic acid by hydrolytic cleavage of the five-member hydantoin ring.</text>
</comment>
<dbReference type="InterPro" id="IPR006680">
    <property type="entry name" value="Amidohydro-rel"/>
</dbReference>
<dbReference type="Gene3D" id="3.20.20.140">
    <property type="entry name" value="Metal-dependent hydrolases"/>
    <property type="match status" value="1"/>
</dbReference>
<evidence type="ECO:0000256" key="1">
    <source>
        <dbReference type="ARBA" id="ARBA00002368"/>
    </source>
</evidence>
<sequence>MSPKYDLIIKGGTVVLPDGCKETDIAVKDGVITAIGTIPDTDAGQVYEAAGLTVMPGAIDIHVHFNEPGLGSWEGFATGSASLAAGGVTTCVDMPLNGVPPTVSAKAFDLKLEHAESSSYVDYALWGGLVPGNKDELAALAARGAVGFKAFMSEPGGEGEDIFTRADDLTLLEGMREIAGLGGLLALHAESDAITQEMAARLRSQGSIDMRAYLASRPVIAEVEAVNRALLYARQTGCALHFVHISSVQALELIDAAKAEGLDVTAETCPHYLSLTDEDAVCIGAVAKCAPPLRDRDNREGMWEAFRRGSIDIIASDHSPCPPEMKLSDNYFEIWGGISGAQSTLNMMIEEGYIKRGVDLQRIAEATAATPARRTGLAYRKGSIEVGKDADFALIDFSSGFVLQPENLLYRHKQSPYIGYAFSHSIAATFCRGHQVYEHGTGVAQAQGCKGIFIPGKQSGVYERGTAYA</sequence>
<evidence type="ECO:0000256" key="3">
    <source>
        <dbReference type="ARBA" id="ARBA00011881"/>
    </source>
</evidence>
<feature type="binding site" evidence="8">
    <location>
        <position position="244"/>
    </location>
    <ligand>
        <name>Zn(2+)</name>
        <dbReference type="ChEBI" id="CHEBI:29105"/>
        <label>2</label>
    </ligand>
</feature>
<keyword evidence="4 8" id="KW-0659">Purine metabolism</keyword>
<feature type="binding site" evidence="8">
    <location>
        <position position="188"/>
    </location>
    <ligand>
        <name>Zn(2+)</name>
        <dbReference type="ChEBI" id="CHEBI:29105"/>
        <label>2</label>
    </ligand>
</feature>
<dbReference type="NCBIfam" id="TIGR03178">
    <property type="entry name" value="allantoinase"/>
    <property type="match status" value="1"/>
</dbReference>
<comment type="similarity">
    <text evidence="2">Belongs to the metallo-dependent hydrolases superfamily. DHOase family. Class I DHOase subfamily.</text>
</comment>
<evidence type="ECO:0000313" key="10">
    <source>
        <dbReference type="EMBL" id="MFB5265561.1"/>
    </source>
</evidence>
<evidence type="ECO:0000256" key="4">
    <source>
        <dbReference type="ARBA" id="ARBA00022631"/>
    </source>
</evidence>
<comment type="catalytic activity">
    <reaction evidence="8">
        <text>(S)-allantoin + H2O = allantoate + H(+)</text>
        <dbReference type="Rhea" id="RHEA:17029"/>
        <dbReference type="ChEBI" id="CHEBI:15377"/>
        <dbReference type="ChEBI" id="CHEBI:15378"/>
        <dbReference type="ChEBI" id="CHEBI:15678"/>
        <dbReference type="ChEBI" id="CHEBI:17536"/>
        <dbReference type="EC" id="3.5.2.5"/>
    </reaction>
</comment>
<dbReference type="PANTHER" id="PTHR43668:SF4">
    <property type="entry name" value="ALLANTOINASE"/>
    <property type="match status" value="1"/>
</dbReference>
<keyword evidence="6 8" id="KW-0378">Hydrolase</keyword>
<comment type="PTM">
    <text evidence="8">Carboxylation allows a single lysine to coordinate two zinc ions.</text>
</comment>
<evidence type="ECO:0000256" key="6">
    <source>
        <dbReference type="ARBA" id="ARBA00022801"/>
    </source>
</evidence>
<dbReference type="InterPro" id="IPR047604">
    <property type="entry name" value="Allantoinase_bact"/>
</dbReference>
<feature type="domain" description="Amidohydrolase-related" evidence="9">
    <location>
        <begin position="53"/>
        <end position="436"/>
    </location>
</feature>
<dbReference type="SUPFAM" id="SSF51556">
    <property type="entry name" value="Metallo-dependent hydrolases"/>
    <property type="match status" value="1"/>
</dbReference>
<dbReference type="EMBL" id="JBHHMI010000001">
    <property type="protein sequence ID" value="MFB5265561.1"/>
    <property type="molecule type" value="Genomic_DNA"/>
</dbReference>
<name>A0ABV5AN01_9BACL</name>
<evidence type="ECO:0000259" key="9">
    <source>
        <dbReference type="Pfam" id="PF01979"/>
    </source>
</evidence>
<evidence type="ECO:0000256" key="7">
    <source>
        <dbReference type="ARBA" id="ARBA00022833"/>
    </source>
</evidence>
<feature type="modified residue" description="N6-carboxylysine" evidence="8">
    <location>
        <position position="149"/>
    </location>
</feature>
<comment type="caution">
    <text evidence="10">The sequence shown here is derived from an EMBL/GenBank/DDBJ whole genome shotgun (WGS) entry which is preliminary data.</text>
</comment>
<dbReference type="Pfam" id="PF01979">
    <property type="entry name" value="Amidohydro_1"/>
    <property type="match status" value="1"/>
</dbReference>
<comment type="function">
    <text evidence="1">Catalyzes the reversible cyclization of carbamoyl aspartate to dihydroorotate.</text>
</comment>
<comment type="similarity">
    <text evidence="8">Belongs to the metallo-dependent hydrolases superfamily. Allantoinase family.</text>
</comment>
<dbReference type="InterPro" id="IPR032466">
    <property type="entry name" value="Metal_Hydrolase"/>
</dbReference>
<feature type="binding site" evidence="8">
    <location>
        <position position="62"/>
    </location>
    <ligand>
        <name>Zn(2+)</name>
        <dbReference type="ChEBI" id="CHEBI:29105"/>
        <label>1</label>
    </ligand>
</feature>
<feature type="binding site" description="via carbamate group" evidence="8">
    <location>
        <position position="149"/>
    </location>
    <ligand>
        <name>Zn(2+)</name>
        <dbReference type="ChEBI" id="CHEBI:29105"/>
        <label>2</label>
    </ligand>
</feature>
<comment type="cofactor">
    <cofactor evidence="8">
        <name>Zn(2+)</name>
        <dbReference type="ChEBI" id="CHEBI:29105"/>
    </cofactor>
    <text evidence="8">Binds 2 Zn(2+) ions per subunit.</text>
</comment>
<dbReference type="SUPFAM" id="SSF51338">
    <property type="entry name" value="Composite domain of metallo-dependent hydrolases"/>
    <property type="match status" value="1"/>
</dbReference>
<evidence type="ECO:0000256" key="2">
    <source>
        <dbReference type="ARBA" id="ARBA00010286"/>
    </source>
</evidence>
<evidence type="ECO:0000313" key="11">
    <source>
        <dbReference type="Proteomes" id="UP001580346"/>
    </source>
</evidence>
<dbReference type="InterPro" id="IPR011059">
    <property type="entry name" value="Metal-dep_hydrolase_composite"/>
</dbReference>
<dbReference type="EC" id="3.5.2.5" evidence="8"/>
<feature type="binding site" description="via carbamate group" evidence="8">
    <location>
        <position position="149"/>
    </location>
    <ligand>
        <name>Zn(2+)</name>
        <dbReference type="ChEBI" id="CHEBI:29105"/>
        <label>1</label>
    </ligand>
</feature>
<comment type="pathway">
    <text evidence="8">Nitrogen metabolism; (S)-allantoin degradation; allantoate from (S)-allantoin: step 1/1.</text>
</comment>
<keyword evidence="7 8" id="KW-0862">Zinc</keyword>
<dbReference type="PANTHER" id="PTHR43668">
    <property type="entry name" value="ALLANTOINASE"/>
    <property type="match status" value="1"/>
</dbReference>
<proteinExistence type="inferred from homology"/>
<gene>
    <name evidence="8 10" type="primary">allB</name>
    <name evidence="10" type="ORF">ACE41H_01975</name>
</gene>
<feature type="binding site" evidence="8">
    <location>
        <position position="64"/>
    </location>
    <ligand>
        <name>Zn(2+)</name>
        <dbReference type="ChEBI" id="CHEBI:29105"/>
        <label>1</label>
    </ligand>
</feature>
<evidence type="ECO:0000256" key="5">
    <source>
        <dbReference type="ARBA" id="ARBA00022723"/>
    </source>
</evidence>
<accession>A0ABV5AN01</accession>
<dbReference type="InterPro" id="IPR050138">
    <property type="entry name" value="DHOase/Allantoinase_Hydrolase"/>
</dbReference>
<keyword evidence="5 8" id="KW-0479">Metal-binding</keyword>
<feature type="binding site" evidence="8">
    <location>
        <position position="317"/>
    </location>
    <ligand>
        <name>Zn(2+)</name>
        <dbReference type="ChEBI" id="CHEBI:29105"/>
        <label>1</label>
    </ligand>
</feature>
<dbReference type="GO" id="GO:0004038">
    <property type="term" value="F:allantoinase activity"/>
    <property type="evidence" value="ECO:0007669"/>
    <property type="project" value="UniProtKB-EC"/>
</dbReference>